<dbReference type="KEGG" id="mls:MSLAZ_2452"/>
<keyword evidence="1" id="KW-0328">Glycosyltransferase</keyword>
<protein>
    <recommendedName>
        <fullName evidence="7">Glycosyltransferase</fullName>
    </recommendedName>
</protein>
<keyword evidence="2" id="KW-0808">Transferase</keyword>
<dbReference type="GO" id="GO:0016757">
    <property type="term" value="F:glycosyltransferase activity"/>
    <property type="evidence" value="ECO:0007669"/>
    <property type="project" value="UniProtKB-KW"/>
</dbReference>
<evidence type="ECO:0000259" key="3">
    <source>
        <dbReference type="Pfam" id="PF00534"/>
    </source>
</evidence>
<evidence type="ECO:0000256" key="1">
    <source>
        <dbReference type="ARBA" id="ARBA00022676"/>
    </source>
</evidence>
<evidence type="ECO:0000256" key="2">
    <source>
        <dbReference type="ARBA" id="ARBA00022679"/>
    </source>
</evidence>
<dbReference type="CDD" id="cd03794">
    <property type="entry name" value="GT4_WbuB-like"/>
    <property type="match status" value="1"/>
</dbReference>
<dbReference type="HOGENOM" id="CLU_009583_36_1_2"/>
<evidence type="ECO:0000259" key="4">
    <source>
        <dbReference type="Pfam" id="PF13439"/>
    </source>
</evidence>
<gene>
    <name evidence="5" type="ORF">MSLAZ_2452</name>
</gene>
<organism evidence="5 6">
    <name type="scientific">Methanosarcina lacustris Z-7289</name>
    <dbReference type="NCBI Taxonomy" id="1434111"/>
    <lineage>
        <taxon>Archaea</taxon>
        <taxon>Methanobacteriati</taxon>
        <taxon>Methanobacteriota</taxon>
        <taxon>Stenosarchaea group</taxon>
        <taxon>Methanomicrobia</taxon>
        <taxon>Methanosarcinales</taxon>
        <taxon>Methanosarcinaceae</taxon>
        <taxon>Methanosarcina</taxon>
    </lineage>
</organism>
<dbReference type="PANTHER" id="PTHR12526">
    <property type="entry name" value="GLYCOSYLTRANSFERASE"/>
    <property type="match status" value="1"/>
</dbReference>
<dbReference type="Pfam" id="PF00534">
    <property type="entry name" value="Glycos_transf_1"/>
    <property type="match status" value="1"/>
</dbReference>
<proteinExistence type="predicted"/>
<evidence type="ECO:0000313" key="6">
    <source>
        <dbReference type="Proteomes" id="UP000033072"/>
    </source>
</evidence>
<evidence type="ECO:0008006" key="7">
    <source>
        <dbReference type="Google" id="ProtNLM"/>
    </source>
</evidence>
<dbReference type="PANTHER" id="PTHR12526:SF629">
    <property type="entry name" value="TEICHURONIC ACID BIOSYNTHESIS GLYCOSYLTRANSFERASE TUAH-RELATED"/>
    <property type="match status" value="1"/>
</dbReference>
<feature type="domain" description="Glycosyl transferase family 1" evidence="3">
    <location>
        <begin position="185"/>
        <end position="354"/>
    </location>
</feature>
<dbReference type="STRING" id="1434111.MSLAZ_2452"/>
<name>A0A0E3S972_9EURY</name>
<dbReference type="Pfam" id="PF13439">
    <property type="entry name" value="Glyco_transf_4"/>
    <property type="match status" value="1"/>
</dbReference>
<reference evidence="5 6" key="1">
    <citation type="submission" date="2014-07" db="EMBL/GenBank/DDBJ databases">
        <title>Methanogenic archaea and the global carbon cycle.</title>
        <authorList>
            <person name="Henriksen J.R."/>
            <person name="Luke J."/>
            <person name="Reinhart S."/>
            <person name="Benedict M.N."/>
            <person name="Youngblut N.D."/>
            <person name="Metcalf M.E."/>
            <person name="Whitaker R.J."/>
            <person name="Metcalf W.W."/>
        </authorList>
    </citation>
    <scope>NUCLEOTIDE SEQUENCE [LARGE SCALE GENOMIC DNA]</scope>
    <source>
        <strain evidence="5 6">Z-7289</strain>
    </source>
</reference>
<dbReference type="AlphaFoldDB" id="A0A0E3S972"/>
<dbReference type="SUPFAM" id="SSF53756">
    <property type="entry name" value="UDP-Glycosyltransferase/glycogen phosphorylase"/>
    <property type="match status" value="1"/>
</dbReference>
<evidence type="ECO:0000313" key="5">
    <source>
        <dbReference type="EMBL" id="AKB75713.1"/>
    </source>
</evidence>
<dbReference type="InterPro" id="IPR028098">
    <property type="entry name" value="Glyco_trans_4-like_N"/>
</dbReference>
<feature type="domain" description="Glycosyltransferase subfamily 4-like N-terminal" evidence="4">
    <location>
        <begin position="20"/>
        <end position="161"/>
    </location>
</feature>
<sequence length="379" mass="44058">MLKICMLSTSHNPLDTRIFYKEAKSLKKVGYDVSVLGHTSEKTIDEVDGIKIIGIDKKVDPKEYLQLLKQLIKNSVDINADVYHFHEPESLPAALYLKFFKRKKVIYDVHEYYVDKLHDMSLQRKVFFMFLLYFIEPLFCRYFDAIITADEGIAKRYKNFNENVHPIINLPTLQLFEGDNDPLIEEKYRDEDVIIYIGGLAQERGIFTLIEATHKVSNKYPSIKLLLLGNFETNKFKSKCFEYIKKNKLEKNIEYLGFLPHIEIPKYIGISKIGTVLLYPTERFKKTAYPLKLFEYMACSKAVIASDLPAMGKIIKEAKCGLLTDPTDKDKIAENIIYLIENPQESKKMGINGRIAVEKKYNWEIMEKQLIEIYKTING</sequence>
<dbReference type="Gene3D" id="3.40.50.2000">
    <property type="entry name" value="Glycogen Phosphorylase B"/>
    <property type="match status" value="2"/>
</dbReference>
<dbReference type="InterPro" id="IPR001296">
    <property type="entry name" value="Glyco_trans_1"/>
</dbReference>
<keyword evidence="6" id="KW-1185">Reference proteome</keyword>
<dbReference type="PATRIC" id="fig|1434111.4.peg.3256"/>
<dbReference type="EMBL" id="CP009515">
    <property type="protein sequence ID" value="AKB75713.1"/>
    <property type="molecule type" value="Genomic_DNA"/>
</dbReference>
<accession>A0A0E3S972</accession>
<dbReference type="Proteomes" id="UP000033072">
    <property type="component" value="Chromosome"/>
</dbReference>